<dbReference type="Gene3D" id="1.10.10.10">
    <property type="entry name" value="Winged helix-like DNA-binding domain superfamily/Winged helix DNA-binding domain"/>
    <property type="match status" value="1"/>
</dbReference>
<evidence type="ECO:0000313" key="7">
    <source>
        <dbReference type="EMBL" id="KAA1421268.1"/>
    </source>
</evidence>
<gene>
    <name evidence="7" type="ORF">F0U44_02855</name>
</gene>
<sequence length="213" mass="23922">MRRCYEVRVDDAALADALRARDEGAFRTLVDAWTPLMTRVARSHVSTDASADEVVQDAWLAVLKGIDRFEGRSSLRTWTFRILTNIARTRGVREKRSVPLSSLGPTVEPDRFRGPEDQYPGGWKVFPVDWPSPEDAAVEAERTQAVTRAIQALPERQQLVITLRDVHGFSGEEVCELLELTQANQRVLLHRARAAVRAAVADAYEERAEVGTR</sequence>
<dbReference type="InterPro" id="IPR013324">
    <property type="entry name" value="RNA_pol_sigma_r3/r4-like"/>
</dbReference>
<dbReference type="GO" id="GO:0006352">
    <property type="term" value="P:DNA-templated transcription initiation"/>
    <property type="evidence" value="ECO:0007669"/>
    <property type="project" value="InterPro"/>
</dbReference>
<dbReference type="Proteomes" id="UP000325003">
    <property type="component" value="Unassembled WGS sequence"/>
</dbReference>
<comment type="caution">
    <text evidence="7">The sequence shown here is derived from an EMBL/GenBank/DDBJ whole genome shotgun (WGS) entry which is preliminary data.</text>
</comment>
<dbReference type="GO" id="GO:0016987">
    <property type="term" value="F:sigma factor activity"/>
    <property type="evidence" value="ECO:0007669"/>
    <property type="project" value="UniProtKB-KW"/>
</dbReference>
<feature type="domain" description="RNA polymerase sigma factor 70 region 4 type 2" evidence="6">
    <location>
        <begin position="144"/>
        <end position="195"/>
    </location>
</feature>
<feature type="domain" description="RNA polymerase sigma-70 region 2" evidence="5">
    <location>
        <begin position="29"/>
        <end position="90"/>
    </location>
</feature>
<comment type="similarity">
    <text evidence="1">Belongs to the sigma-70 factor family. ECF subfamily.</text>
</comment>
<dbReference type="InterPro" id="IPR013249">
    <property type="entry name" value="RNA_pol_sigma70_r4_t2"/>
</dbReference>
<accession>A0A5B1LMF6</accession>
<dbReference type="Pfam" id="PF04542">
    <property type="entry name" value="Sigma70_r2"/>
    <property type="match status" value="1"/>
</dbReference>
<keyword evidence="4" id="KW-0804">Transcription</keyword>
<evidence type="ECO:0000256" key="2">
    <source>
        <dbReference type="ARBA" id="ARBA00023015"/>
    </source>
</evidence>
<reference evidence="7 8" key="2">
    <citation type="submission" date="2019-09" db="EMBL/GenBank/DDBJ databases">
        <authorList>
            <person name="Jin C."/>
        </authorList>
    </citation>
    <scope>NUCLEOTIDE SEQUENCE [LARGE SCALE GENOMIC DNA]</scope>
    <source>
        <strain evidence="7 8">BN130099</strain>
    </source>
</reference>
<dbReference type="PANTHER" id="PTHR43133">
    <property type="entry name" value="RNA POLYMERASE ECF-TYPE SIGMA FACTO"/>
    <property type="match status" value="1"/>
</dbReference>
<dbReference type="EMBL" id="VUJV01000001">
    <property type="protein sequence ID" value="KAA1421268.1"/>
    <property type="molecule type" value="Genomic_DNA"/>
</dbReference>
<proteinExistence type="inferred from homology"/>
<reference evidence="7 8" key="1">
    <citation type="submission" date="2019-09" db="EMBL/GenBank/DDBJ databases">
        <title>Nocardioides panacisoli sp. nov., isolated from the soil of a ginseng field.</title>
        <authorList>
            <person name="Cho C."/>
        </authorList>
    </citation>
    <scope>NUCLEOTIDE SEQUENCE [LARGE SCALE GENOMIC DNA]</scope>
    <source>
        <strain evidence="7 8">BN130099</strain>
    </source>
</reference>
<dbReference type="NCBIfam" id="TIGR02937">
    <property type="entry name" value="sigma70-ECF"/>
    <property type="match status" value="1"/>
</dbReference>
<dbReference type="AlphaFoldDB" id="A0A5B1LMF6"/>
<dbReference type="Pfam" id="PF08281">
    <property type="entry name" value="Sigma70_r4_2"/>
    <property type="match status" value="1"/>
</dbReference>
<evidence type="ECO:0000256" key="3">
    <source>
        <dbReference type="ARBA" id="ARBA00023082"/>
    </source>
</evidence>
<dbReference type="InterPro" id="IPR014284">
    <property type="entry name" value="RNA_pol_sigma-70_dom"/>
</dbReference>
<dbReference type="CDD" id="cd06171">
    <property type="entry name" value="Sigma70_r4"/>
    <property type="match status" value="1"/>
</dbReference>
<dbReference type="InterPro" id="IPR013325">
    <property type="entry name" value="RNA_pol_sigma_r2"/>
</dbReference>
<evidence type="ECO:0000259" key="5">
    <source>
        <dbReference type="Pfam" id="PF04542"/>
    </source>
</evidence>
<evidence type="ECO:0000259" key="6">
    <source>
        <dbReference type="Pfam" id="PF08281"/>
    </source>
</evidence>
<dbReference type="Gene3D" id="1.10.1740.10">
    <property type="match status" value="1"/>
</dbReference>
<dbReference type="SUPFAM" id="SSF88946">
    <property type="entry name" value="Sigma2 domain of RNA polymerase sigma factors"/>
    <property type="match status" value="1"/>
</dbReference>
<dbReference type="InterPro" id="IPR039425">
    <property type="entry name" value="RNA_pol_sigma-70-like"/>
</dbReference>
<dbReference type="SUPFAM" id="SSF88659">
    <property type="entry name" value="Sigma3 and sigma4 domains of RNA polymerase sigma factors"/>
    <property type="match status" value="1"/>
</dbReference>
<dbReference type="PANTHER" id="PTHR43133:SF53">
    <property type="entry name" value="ECF RNA POLYMERASE SIGMA-E FACTOR"/>
    <property type="match status" value="1"/>
</dbReference>
<dbReference type="GO" id="GO:0003677">
    <property type="term" value="F:DNA binding"/>
    <property type="evidence" value="ECO:0007669"/>
    <property type="project" value="InterPro"/>
</dbReference>
<protein>
    <submittedName>
        <fullName evidence="7">Sigma-70 family RNA polymerase sigma factor</fullName>
    </submittedName>
</protein>
<dbReference type="InterPro" id="IPR036388">
    <property type="entry name" value="WH-like_DNA-bd_sf"/>
</dbReference>
<keyword evidence="2" id="KW-0805">Transcription regulation</keyword>
<dbReference type="InterPro" id="IPR007627">
    <property type="entry name" value="RNA_pol_sigma70_r2"/>
</dbReference>
<organism evidence="7 8">
    <name type="scientific">Nocardioides humilatus</name>
    <dbReference type="NCBI Taxonomy" id="2607660"/>
    <lineage>
        <taxon>Bacteria</taxon>
        <taxon>Bacillati</taxon>
        <taxon>Actinomycetota</taxon>
        <taxon>Actinomycetes</taxon>
        <taxon>Propionibacteriales</taxon>
        <taxon>Nocardioidaceae</taxon>
        <taxon>Nocardioides</taxon>
    </lineage>
</organism>
<name>A0A5B1LMF6_9ACTN</name>
<keyword evidence="3" id="KW-0731">Sigma factor</keyword>
<keyword evidence="8" id="KW-1185">Reference proteome</keyword>
<evidence type="ECO:0000313" key="8">
    <source>
        <dbReference type="Proteomes" id="UP000325003"/>
    </source>
</evidence>
<evidence type="ECO:0000256" key="4">
    <source>
        <dbReference type="ARBA" id="ARBA00023163"/>
    </source>
</evidence>
<evidence type="ECO:0000256" key="1">
    <source>
        <dbReference type="ARBA" id="ARBA00010641"/>
    </source>
</evidence>